<feature type="transmembrane region" description="Helical" evidence="1">
    <location>
        <begin position="174"/>
        <end position="193"/>
    </location>
</feature>
<keyword evidence="3" id="KW-1185">Reference proteome</keyword>
<feature type="transmembrane region" description="Helical" evidence="1">
    <location>
        <begin position="343"/>
        <end position="362"/>
    </location>
</feature>
<accession>A0A1G9XVU1</accession>
<evidence type="ECO:0000313" key="2">
    <source>
        <dbReference type="EMBL" id="SDN00952.1"/>
    </source>
</evidence>
<dbReference type="OrthoDB" id="2498222at2"/>
<dbReference type="STRING" id="258515.SAMN05192585_10963"/>
<feature type="transmembrane region" description="Helical" evidence="1">
    <location>
        <begin position="240"/>
        <end position="261"/>
    </location>
</feature>
<feature type="transmembrane region" description="Helical" evidence="1">
    <location>
        <begin position="129"/>
        <end position="153"/>
    </location>
</feature>
<proteinExistence type="predicted"/>
<gene>
    <name evidence="2" type="ORF">SAMN05192585_10963</name>
</gene>
<feature type="transmembrane region" description="Helical" evidence="1">
    <location>
        <begin position="504"/>
        <end position="527"/>
    </location>
</feature>
<evidence type="ECO:0008006" key="4">
    <source>
        <dbReference type="Google" id="ProtNLM"/>
    </source>
</evidence>
<dbReference type="AlphaFoldDB" id="A0A1G9XVU1"/>
<feature type="transmembrane region" description="Helical" evidence="1">
    <location>
        <begin position="448"/>
        <end position="469"/>
    </location>
</feature>
<feature type="transmembrane region" description="Helical" evidence="1">
    <location>
        <begin position="268"/>
        <end position="288"/>
    </location>
</feature>
<feature type="transmembrane region" description="Helical" evidence="1">
    <location>
        <begin position="319"/>
        <end position="337"/>
    </location>
</feature>
<feature type="transmembrane region" description="Helical" evidence="1">
    <location>
        <begin position="476"/>
        <end position="498"/>
    </location>
</feature>
<dbReference type="EMBL" id="FNID01000009">
    <property type="protein sequence ID" value="SDN00952.1"/>
    <property type="molecule type" value="Genomic_DNA"/>
</dbReference>
<feature type="transmembrane region" description="Helical" evidence="1">
    <location>
        <begin position="30"/>
        <end position="47"/>
    </location>
</feature>
<feature type="transmembrane region" description="Helical" evidence="1">
    <location>
        <begin position="53"/>
        <end position="76"/>
    </location>
</feature>
<dbReference type="RefSeq" id="WP_092638965.1">
    <property type="nucleotide sequence ID" value="NZ_FNID01000009.1"/>
</dbReference>
<feature type="transmembrane region" description="Helical" evidence="1">
    <location>
        <begin position="374"/>
        <end position="395"/>
    </location>
</feature>
<feature type="transmembrane region" description="Helical" evidence="1">
    <location>
        <begin position="88"/>
        <end position="109"/>
    </location>
</feature>
<protein>
    <recommendedName>
        <fullName evidence="4">Dolichyl-phosphate-mannose-protein mannosyltransferase</fullName>
    </recommendedName>
</protein>
<keyword evidence="1" id="KW-0812">Transmembrane</keyword>
<evidence type="ECO:0000313" key="3">
    <source>
        <dbReference type="Proteomes" id="UP000199182"/>
    </source>
</evidence>
<feature type="transmembrane region" description="Helical" evidence="1">
    <location>
        <begin position="539"/>
        <end position="564"/>
    </location>
</feature>
<evidence type="ECO:0000256" key="1">
    <source>
        <dbReference type="SAM" id="Phobius"/>
    </source>
</evidence>
<dbReference type="Proteomes" id="UP000199182">
    <property type="component" value="Unassembled WGS sequence"/>
</dbReference>
<organism evidence="2 3">
    <name type="scientific">Acetanaerobacterium elongatum</name>
    <dbReference type="NCBI Taxonomy" id="258515"/>
    <lineage>
        <taxon>Bacteria</taxon>
        <taxon>Bacillati</taxon>
        <taxon>Bacillota</taxon>
        <taxon>Clostridia</taxon>
        <taxon>Eubacteriales</taxon>
        <taxon>Oscillospiraceae</taxon>
        <taxon>Acetanaerobacterium</taxon>
    </lineage>
</organism>
<keyword evidence="1" id="KW-0472">Membrane</keyword>
<name>A0A1G9XVU1_9FIRM</name>
<reference evidence="2 3" key="1">
    <citation type="submission" date="2016-10" db="EMBL/GenBank/DDBJ databases">
        <authorList>
            <person name="de Groot N.N."/>
        </authorList>
    </citation>
    <scope>NUCLEOTIDE SEQUENCE [LARGE SCALE GENOMIC DNA]</scope>
    <source>
        <strain evidence="2 3">CGMCC 1.5012</strain>
    </source>
</reference>
<keyword evidence="1" id="KW-1133">Transmembrane helix</keyword>
<sequence length="566" mass="64195">MSLINNTNPLQQLSRLFFNHEDHNPKSISLLTKLLFIFSGTAMSALLSLRGSYFSVLISVACAFLVFCIITFRYRFIELQFTHTNTKLAVITAILTVFMCAEFTKWFYYQNAKAFYNLSIYLRFPSKEVLGKCIAIFCGVISLFAIYVFLYIGSRYLIQLFRGWYKSTDTIEKSFLIIAGIISAVAIIVVYNFTTAFYAPSINGNLIDYDVVYTSDSANQLATNVYLNINAPENDFRQPLFGLFAAPFAIVALIISKLLFFIPNCYPIAIGIIQVLLLLFCFTLLARLLQLTGAVKVMFFIILTFTYPVLLYMFNIEQYIFALFWLLLFVYACENKIQDNDYLFIGATGTLLTSGILFPLLLRQSKPNKWVSILISTGAKFFAVITIFGQLPLFFNPVATYNKLVHFAGAKISFGGRMLQFFNFISSCIIKPQAGVSTTAYTHVSYQLAPVTGINIIGVILLVVAILGFVLNYKKYFAQVCMGWIIFSFLLLCILGWGTAENGLILYTLYFSWAYVSLAFMAIETLFRKWRIVKHTLYTMFAVLFALINVVGIYDLISFGISYYTV</sequence>